<accession>A0AAW4WGL1</accession>
<protein>
    <submittedName>
        <fullName evidence="3">DUF58 domain-containing protein</fullName>
    </submittedName>
</protein>
<dbReference type="Proteomes" id="UP001198893">
    <property type="component" value="Unassembled WGS sequence"/>
</dbReference>
<dbReference type="EMBL" id="JAJEQW010000009">
    <property type="protein sequence ID" value="MCC2242446.1"/>
    <property type="molecule type" value="Genomic_DNA"/>
</dbReference>
<dbReference type="AlphaFoldDB" id="A0AAW4WGL1"/>
<proteinExistence type="predicted"/>
<name>A0AAW4WGL1_9FIRM</name>
<keyword evidence="1" id="KW-1133">Transmembrane helix</keyword>
<organism evidence="3 4">
    <name type="scientific">Roseburia amylophila</name>
    <dbReference type="NCBI Taxonomy" id="2981794"/>
    <lineage>
        <taxon>Bacteria</taxon>
        <taxon>Bacillati</taxon>
        <taxon>Bacillota</taxon>
        <taxon>Clostridia</taxon>
        <taxon>Lachnospirales</taxon>
        <taxon>Lachnospiraceae</taxon>
        <taxon>Roseburia</taxon>
    </lineage>
</organism>
<dbReference type="RefSeq" id="WP_227710236.1">
    <property type="nucleotide sequence ID" value="NZ_JAJEQW010000009.1"/>
</dbReference>
<gene>
    <name evidence="3" type="ORF">LKD47_09080</name>
</gene>
<evidence type="ECO:0000259" key="2">
    <source>
        <dbReference type="Pfam" id="PF01882"/>
    </source>
</evidence>
<keyword evidence="1" id="KW-0472">Membrane</keyword>
<dbReference type="PANTHER" id="PTHR34351:SF1">
    <property type="entry name" value="SLR1927 PROTEIN"/>
    <property type="match status" value="1"/>
</dbReference>
<evidence type="ECO:0000313" key="3">
    <source>
        <dbReference type="EMBL" id="MCC2242446.1"/>
    </source>
</evidence>
<evidence type="ECO:0000256" key="1">
    <source>
        <dbReference type="SAM" id="Phobius"/>
    </source>
</evidence>
<reference evidence="3" key="1">
    <citation type="submission" date="2021-10" db="EMBL/GenBank/DDBJ databases">
        <title>Anaerobic single-cell dispensing facilitates the cultivation of human gut bacteria.</title>
        <authorList>
            <person name="Afrizal A."/>
        </authorList>
    </citation>
    <scope>NUCLEOTIDE SEQUENCE</scope>
    <source>
        <strain evidence="3">CLA-AA-H204</strain>
    </source>
</reference>
<feature type="transmembrane region" description="Helical" evidence="1">
    <location>
        <begin position="25"/>
        <end position="46"/>
    </location>
</feature>
<feature type="domain" description="DUF58" evidence="2">
    <location>
        <begin position="198"/>
        <end position="246"/>
    </location>
</feature>
<evidence type="ECO:0000313" key="4">
    <source>
        <dbReference type="Proteomes" id="UP001198893"/>
    </source>
</evidence>
<dbReference type="InterPro" id="IPR002881">
    <property type="entry name" value="DUF58"/>
</dbReference>
<comment type="caution">
    <text evidence="3">The sequence shown here is derived from an EMBL/GenBank/DDBJ whole genome shotgun (WGS) entry which is preliminary data.</text>
</comment>
<keyword evidence="1" id="KW-0812">Transmembrane</keyword>
<dbReference type="Pfam" id="PF01882">
    <property type="entry name" value="DUF58"/>
    <property type="match status" value="1"/>
</dbReference>
<dbReference type="PANTHER" id="PTHR34351">
    <property type="entry name" value="SLR1927 PROTEIN-RELATED"/>
    <property type="match status" value="1"/>
</dbReference>
<sequence>MATGLILVLIVGALGYLGIIYTSPALILLAICSGVMLFLGYGYILYMMLRVKCRIQIPIVMAEQEEGVMICAVTENRSRLPLPKVVYRIDYQNSFGRKKRKLSIQTAADAKSSSRMSVEVAAKSSGNYTFRLVRVRFYGLLGIGYLIRYVRYEERLSIMPKITPVMIEVGLASRYFQGEAEVYDDKTGGDDVSEVFQIRSFQPGDKIQNIHWKLSAKEDELMVRENSLPMGCPVVILLDISGGQKETEKQRNHFFEMVISISFGLVEKQCPHYIAWYDEKEHDLIRVRVDTEEKVYYFILLLYGAVQSREKMDIALLYQEKYRGETAVTKIEMNLAGKLIVAGTEIEDFAKAEIRV</sequence>